<keyword evidence="1" id="KW-0812">Transmembrane</keyword>
<sequence length="208" mass="23908">MKLWLRAIILLILIEGLVSSIWFLLGATHYFQRGLDLIATAYFAGLAIPMLIFILIFTYLLAKKWTPRDKEQRRLLYTLAIINTLFAVVLVGSLYTEGWTNTYTQTDSLQTTDDQKYEYQIELVNLFQRNSYAQLHLRRIESNTQSSIRIDMNTNDIKALGVGKINHWIELKSTASNGKYILRTTEDLGIPEESFMIDMSTQSAQAVD</sequence>
<keyword evidence="3" id="KW-1185">Reference proteome</keyword>
<dbReference type="EMBL" id="JAVDQH010000007">
    <property type="protein sequence ID" value="MDR6244302.1"/>
    <property type="molecule type" value="Genomic_DNA"/>
</dbReference>
<evidence type="ECO:0000313" key="3">
    <source>
        <dbReference type="Proteomes" id="UP001185028"/>
    </source>
</evidence>
<comment type="caution">
    <text evidence="2">The sequence shown here is derived from an EMBL/GenBank/DDBJ whole genome shotgun (WGS) entry which is preliminary data.</text>
</comment>
<dbReference type="Proteomes" id="UP001185028">
    <property type="component" value="Unassembled WGS sequence"/>
</dbReference>
<proteinExistence type="predicted"/>
<reference evidence="2 3" key="1">
    <citation type="submission" date="2023-07" db="EMBL/GenBank/DDBJ databases">
        <title>Genomic Encyclopedia of Type Strains, Phase IV (KMG-IV): sequencing the most valuable type-strain genomes for metagenomic binning, comparative biology and taxonomic classification.</title>
        <authorList>
            <person name="Goeker M."/>
        </authorList>
    </citation>
    <scope>NUCLEOTIDE SEQUENCE [LARGE SCALE GENOMIC DNA]</scope>
    <source>
        <strain evidence="2 3">DSM 22170</strain>
    </source>
</reference>
<feature type="transmembrane region" description="Helical" evidence="1">
    <location>
        <begin position="74"/>
        <end position="95"/>
    </location>
</feature>
<evidence type="ECO:0000313" key="2">
    <source>
        <dbReference type="EMBL" id="MDR6244302.1"/>
    </source>
</evidence>
<dbReference type="RefSeq" id="WP_188776192.1">
    <property type="nucleotide sequence ID" value="NZ_BMMB01000006.1"/>
</dbReference>
<feature type="transmembrane region" description="Helical" evidence="1">
    <location>
        <begin position="7"/>
        <end position="25"/>
    </location>
</feature>
<organism evidence="2 3">
    <name type="scientific">Paenibacillus hunanensis</name>
    <dbReference type="NCBI Taxonomy" id="539262"/>
    <lineage>
        <taxon>Bacteria</taxon>
        <taxon>Bacillati</taxon>
        <taxon>Bacillota</taxon>
        <taxon>Bacilli</taxon>
        <taxon>Bacillales</taxon>
        <taxon>Paenibacillaceae</taxon>
        <taxon>Paenibacillus</taxon>
    </lineage>
</organism>
<protein>
    <submittedName>
        <fullName evidence="2">Amino acid transporter</fullName>
    </submittedName>
</protein>
<accession>A0ABU1J110</accession>
<evidence type="ECO:0000256" key="1">
    <source>
        <dbReference type="SAM" id="Phobius"/>
    </source>
</evidence>
<name>A0ABU1J110_9BACL</name>
<feature type="transmembrane region" description="Helical" evidence="1">
    <location>
        <begin position="37"/>
        <end position="62"/>
    </location>
</feature>
<keyword evidence="1" id="KW-0472">Membrane</keyword>
<keyword evidence="1" id="KW-1133">Transmembrane helix</keyword>
<gene>
    <name evidence="2" type="ORF">JOC58_002195</name>
</gene>